<proteinExistence type="predicted"/>
<protein>
    <recommendedName>
        <fullName evidence="4">Lipoprotein</fullName>
    </recommendedName>
</protein>
<keyword evidence="3" id="KW-1185">Reference proteome</keyword>
<gene>
    <name evidence="2" type="ORF">C450_09928</name>
</gene>
<dbReference type="EMBL" id="AOME01000053">
    <property type="protein sequence ID" value="EMA52777.1"/>
    <property type="molecule type" value="Genomic_DNA"/>
</dbReference>
<dbReference type="AlphaFoldDB" id="M0N4A5"/>
<feature type="region of interest" description="Disordered" evidence="1">
    <location>
        <begin position="27"/>
        <end position="52"/>
    </location>
</feature>
<evidence type="ECO:0000256" key="1">
    <source>
        <dbReference type="SAM" id="MobiDB-lite"/>
    </source>
</evidence>
<dbReference type="RefSeq" id="WP_005043084.1">
    <property type="nucleotide sequence ID" value="NZ_AOME01000053.1"/>
</dbReference>
<comment type="caution">
    <text evidence="2">The sequence shown here is derived from an EMBL/GenBank/DDBJ whole genome shotgun (WGS) entry which is preliminary data.</text>
</comment>
<feature type="compositionally biased region" description="Low complexity" evidence="1">
    <location>
        <begin position="30"/>
        <end position="43"/>
    </location>
</feature>
<accession>M0N4A5</accession>
<evidence type="ECO:0008006" key="4">
    <source>
        <dbReference type="Google" id="ProtNLM"/>
    </source>
</evidence>
<evidence type="ECO:0000313" key="2">
    <source>
        <dbReference type="EMBL" id="EMA52777.1"/>
    </source>
</evidence>
<dbReference type="Pfam" id="PF24381">
    <property type="entry name" value="DUF7537"/>
    <property type="match status" value="1"/>
</dbReference>
<dbReference type="Proteomes" id="UP000011625">
    <property type="component" value="Unassembled WGS sequence"/>
</dbReference>
<sequence>MDRSVRVAAVLVLAVVLAGCNGLALGGDGTPTRTVTPAAVPTDEPTPTPRPELAPGLTGDGVVDPFALGNAHASVLDGSSYTLHENSSVVYPSGMIYSNGTVAARITPDEDRYTVVRTGSQTSASFPVIEERFWSNSNRTLSVRTTTDETTYGIADGDDGPLSVRRVVAGDPTNSERIAALLGAMETRVVGQAVRNETQLYRVYGSNLTSAYALDTEQEAPGNVALVALVDRRGLVHEYRLNYTASIDGDPVRVSRRVRYTDVGSTTVDRPSWYAAAVRNATTTTQNVTTTPSNGTDAPTTTTATAAGVSMITAVPITAGVGSATSASNTSAAPTTGSATTGTTT</sequence>
<reference evidence="2 3" key="1">
    <citation type="journal article" date="2014" name="PLoS Genet.">
        <title>Phylogenetically driven sequencing of extremely halophilic archaea reveals strategies for static and dynamic osmo-response.</title>
        <authorList>
            <person name="Becker E.A."/>
            <person name="Seitzer P.M."/>
            <person name="Tritt A."/>
            <person name="Larsen D."/>
            <person name="Krusor M."/>
            <person name="Yao A.I."/>
            <person name="Wu D."/>
            <person name="Madern D."/>
            <person name="Eisen J.A."/>
            <person name="Darling A.E."/>
            <person name="Facciotti M.T."/>
        </authorList>
    </citation>
    <scope>NUCLEOTIDE SEQUENCE [LARGE SCALE GENOMIC DNA]</scope>
    <source>
        <strain evidence="2 3">DSM 8989</strain>
    </source>
</reference>
<dbReference type="InterPro" id="IPR055959">
    <property type="entry name" value="DUF7537"/>
</dbReference>
<evidence type="ECO:0000313" key="3">
    <source>
        <dbReference type="Proteomes" id="UP000011625"/>
    </source>
</evidence>
<feature type="region of interest" description="Disordered" evidence="1">
    <location>
        <begin position="323"/>
        <end position="345"/>
    </location>
</feature>
<organism evidence="2 3">
    <name type="scientific">Halococcus salifodinae DSM 8989</name>
    <dbReference type="NCBI Taxonomy" id="1227456"/>
    <lineage>
        <taxon>Archaea</taxon>
        <taxon>Methanobacteriati</taxon>
        <taxon>Methanobacteriota</taxon>
        <taxon>Stenosarchaea group</taxon>
        <taxon>Halobacteria</taxon>
        <taxon>Halobacteriales</taxon>
        <taxon>Halococcaceae</taxon>
        <taxon>Halococcus</taxon>
    </lineage>
</organism>
<dbReference type="STRING" id="1227456.C450_09928"/>
<dbReference type="OrthoDB" id="248642at2157"/>
<name>M0N4A5_9EURY</name>
<dbReference type="PATRIC" id="fig|1227456.3.peg.2006"/>
<dbReference type="PROSITE" id="PS51257">
    <property type="entry name" value="PROKAR_LIPOPROTEIN"/>
    <property type="match status" value="1"/>
</dbReference>